<dbReference type="AlphaFoldDB" id="A0A417Y460"/>
<evidence type="ECO:0000313" key="1">
    <source>
        <dbReference type="EMBL" id="RHW27367.1"/>
    </source>
</evidence>
<dbReference type="RefSeq" id="WP_118924969.1">
    <property type="nucleotide sequence ID" value="NZ_QXGH01000013.1"/>
</dbReference>
<dbReference type="PANTHER" id="PTHR33361:SF2">
    <property type="entry name" value="DUF885 DOMAIN-CONTAINING PROTEIN"/>
    <property type="match status" value="1"/>
</dbReference>
<dbReference type="PANTHER" id="PTHR33361">
    <property type="entry name" value="GLR0591 PROTEIN"/>
    <property type="match status" value="1"/>
</dbReference>
<accession>A0A417Y460</accession>
<organism evidence="1 2">
    <name type="scientific">Nocardioides immobilis</name>
    <dbReference type="NCBI Taxonomy" id="2049295"/>
    <lineage>
        <taxon>Bacteria</taxon>
        <taxon>Bacillati</taxon>
        <taxon>Actinomycetota</taxon>
        <taxon>Actinomycetes</taxon>
        <taxon>Propionibacteriales</taxon>
        <taxon>Nocardioidaceae</taxon>
        <taxon>Nocardioides</taxon>
    </lineage>
</organism>
<keyword evidence="2" id="KW-1185">Reference proteome</keyword>
<proteinExistence type="predicted"/>
<evidence type="ECO:0000313" key="2">
    <source>
        <dbReference type="Proteomes" id="UP000283644"/>
    </source>
</evidence>
<dbReference type="Pfam" id="PF05960">
    <property type="entry name" value="DUF885"/>
    <property type="match status" value="1"/>
</dbReference>
<comment type="caution">
    <text evidence="1">The sequence shown here is derived from an EMBL/GenBank/DDBJ whole genome shotgun (WGS) entry which is preliminary data.</text>
</comment>
<name>A0A417Y460_9ACTN</name>
<sequence>MDSISGLADEYQQFRYRQNPMWAHMTGEYSVAGTYTDVSAAGEEAAVAEAREFAARAEAIADDGLDEQERLSRSMLVWDATSTAELGALRSAEYGANPIFGAQASLGMFLPKLSIPTPEVADAMVDKLRGVASYFTDLADRHRDGVAAGRTPAAFAAADTIQQLDEWLTSPVGEDRLLRIAATPDGVDRDALVAQLQKVVEDEVRPALATYRAVLFDDVMPSARADEKVGLLHVPGGEEAYATLTRYYTTTDLTPQEIHEIGLEQVAELERQYAELGPAVVGTDDVPAILAALRDDPALHHTDADDIVEASKAAMVKARGVMGDWFGRLPQSDCEVEPTTSGAIAYYFRPAMDGSRGGVFFMNVSDPEGWGRYEIESTSYHEGIPGHHLQIAIAQELDDIPDFRKTAFVTAYSEGWGLYSERLADEMGLYGSALDRMGMLAADSMRACRLVVDTGLHALGWTRQQAIEYLLANSEKSVGHATAEIDRYAVTPGQALSYMIGRLEILRIREAAQQRQGDRFDIKAFHDAVLESGALPLSVLSDHVARRLAKLTG</sequence>
<dbReference type="InterPro" id="IPR010281">
    <property type="entry name" value="DUF885"/>
</dbReference>
<reference evidence="1 2" key="1">
    <citation type="submission" date="2018-09" db="EMBL/GenBank/DDBJ databases">
        <title>Genome sequencing of Nocardioides immobilis CCTCC AB 2017083 for comparison to Nocardioides silvaticus.</title>
        <authorList>
            <person name="Li C."/>
            <person name="Wang G."/>
        </authorList>
    </citation>
    <scope>NUCLEOTIDE SEQUENCE [LARGE SCALE GENOMIC DNA]</scope>
    <source>
        <strain evidence="1 2">CCTCC AB 2017083</strain>
    </source>
</reference>
<protein>
    <submittedName>
        <fullName evidence="1">DUF885 domain-containing protein</fullName>
    </submittedName>
</protein>
<gene>
    <name evidence="1" type="ORF">D0Z08_09450</name>
</gene>
<dbReference type="Proteomes" id="UP000283644">
    <property type="component" value="Unassembled WGS sequence"/>
</dbReference>
<dbReference type="EMBL" id="QXGH01000013">
    <property type="protein sequence ID" value="RHW27367.1"/>
    <property type="molecule type" value="Genomic_DNA"/>
</dbReference>
<dbReference type="OrthoDB" id="9760040at2"/>